<evidence type="ECO:0000313" key="2">
    <source>
        <dbReference type="EMBL" id="TNN49421.1"/>
    </source>
</evidence>
<sequence length="207" mass="22657">MAFALLSLVSPISKAWLSWPSVAAAAAALWSRSSALASVSHSCCSTALAMGSIMAVDAVLLIHMERKAVVPMKPIIRLGRTHRGRGEHKNTRRQTRTQEHTASDENTRTHGRRLHPHDEQHFEGDPPVEVPVLHGDGHQQPADEQHVGVLQVLDAHLEEENQRKDIGLSTSLDSMMPIMGKRMTGSRAVTASGMHSVHQYSAMSMIT</sequence>
<protein>
    <submittedName>
        <fullName evidence="2">Uncharacterized protein</fullName>
    </submittedName>
</protein>
<dbReference type="EMBL" id="SRLO01000657">
    <property type="protein sequence ID" value="TNN49421.1"/>
    <property type="molecule type" value="Genomic_DNA"/>
</dbReference>
<dbReference type="Proteomes" id="UP000314294">
    <property type="component" value="Unassembled WGS sequence"/>
</dbReference>
<proteinExistence type="predicted"/>
<evidence type="ECO:0000313" key="3">
    <source>
        <dbReference type="Proteomes" id="UP000314294"/>
    </source>
</evidence>
<reference evidence="2 3" key="1">
    <citation type="submission" date="2019-03" db="EMBL/GenBank/DDBJ databases">
        <title>First draft genome of Liparis tanakae, snailfish: a comprehensive survey of snailfish specific genes.</title>
        <authorList>
            <person name="Kim W."/>
            <person name="Song I."/>
            <person name="Jeong J.-H."/>
            <person name="Kim D."/>
            <person name="Kim S."/>
            <person name="Ryu S."/>
            <person name="Song J.Y."/>
            <person name="Lee S.K."/>
        </authorList>
    </citation>
    <scope>NUCLEOTIDE SEQUENCE [LARGE SCALE GENOMIC DNA]</scope>
    <source>
        <tissue evidence="2">Muscle</tissue>
    </source>
</reference>
<evidence type="ECO:0000256" key="1">
    <source>
        <dbReference type="SAM" id="MobiDB-lite"/>
    </source>
</evidence>
<comment type="caution">
    <text evidence="2">The sequence shown here is derived from an EMBL/GenBank/DDBJ whole genome shotgun (WGS) entry which is preliminary data.</text>
</comment>
<accession>A0A4Z2G861</accession>
<organism evidence="2 3">
    <name type="scientific">Liparis tanakae</name>
    <name type="common">Tanaka's snailfish</name>
    <dbReference type="NCBI Taxonomy" id="230148"/>
    <lineage>
        <taxon>Eukaryota</taxon>
        <taxon>Metazoa</taxon>
        <taxon>Chordata</taxon>
        <taxon>Craniata</taxon>
        <taxon>Vertebrata</taxon>
        <taxon>Euteleostomi</taxon>
        <taxon>Actinopterygii</taxon>
        <taxon>Neopterygii</taxon>
        <taxon>Teleostei</taxon>
        <taxon>Neoteleostei</taxon>
        <taxon>Acanthomorphata</taxon>
        <taxon>Eupercaria</taxon>
        <taxon>Perciformes</taxon>
        <taxon>Cottioidei</taxon>
        <taxon>Cottales</taxon>
        <taxon>Liparidae</taxon>
        <taxon>Liparis</taxon>
    </lineage>
</organism>
<feature type="region of interest" description="Disordered" evidence="1">
    <location>
        <begin position="79"/>
        <end position="128"/>
    </location>
</feature>
<name>A0A4Z2G861_9TELE</name>
<feature type="compositionally biased region" description="Basic residues" evidence="1">
    <location>
        <begin position="79"/>
        <end position="95"/>
    </location>
</feature>
<keyword evidence="3" id="KW-1185">Reference proteome</keyword>
<gene>
    <name evidence="2" type="ORF">EYF80_040376</name>
</gene>
<dbReference type="AlphaFoldDB" id="A0A4Z2G861"/>
<feature type="compositionally biased region" description="Basic and acidic residues" evidence="1">
    <location>
        <begin position="96"/>
        <end position="108"/>
    </location>
</feature>